<dbReference type="Pfam" id="PF00772">
    <property type="entry name" value="DnaB"/>
    <property type="match status" value="1"/>
</dbReference>
<name>A0ABQ1PDD2_9BACI</name>
<dbReference type="InterPro" id="IPR007692">
    <property type="entry name" value="DNA_helicase_DnaB"/>
</dbReference>
<evidence type="ECO:0000256" key="4">
    <source>
        <dbReference type="ARBA" id="ARBA00022741"/>
    </source>
</evidence>
<evidence type="ECO:0000256" key="12">
    <source>
        <dbReference type="RuleBase" id="RU362085"/>
    </source>
</evidence>
<keyword evidence="2 12" id="KW-0639">Primosome</keyword>
<dbReference type="InterPro" id="IPR027417">
    <property type="entry name" value="P-loop_NTPase"/>
</dbReference>
<dbReference type="InterPro" id="IPR016136">
    <property type="entry name" value="DNA_helicase_N/primase_C"/>
</dbReference>
<protein>
    <recommendedName>
        <fullName evidence="11 12">Replicative DNA helicase</fullName>
        <ecNumber evidence="11 12">5.6.2.3</ecNumber>
    </recommendedName>
</protein>
<evidence type="ECO:0000256" key="7">
    <source>
        <dbReference type="ARBA" id="ARBA00022840"/>
    </source>
</evidence>
<keyword evidence="8 12" id="KW-0238">DNA-binding</keyword>
<evidence type="ECO:0000256" key="2">
    <source>
        <dbReference type="ARBA" id="ARBA00022515"/>
    </source>
</evidence>
<accession>A0ABQ1PDD2</accession>
<keyword evidence="3 12" id="KW-0235">DNA replication</keyword>
<keyword evidence="7 12" id="KW-0067">ATP-binding</keyword>
<dbReference type="SUPFAM" id="SSF52540">
    <property type="entry name" value="P-loop containing nucleoside triphosphate hydrolases"/>
    <property type="match status" value="1"/>
</dbReference>
<keyword evidence="15" id="KW-1185">Reference proteome</keyword>
<evidence type="ECO:0000256" key="3">
    <source>
        <dbReference type="ARBA" id="ARBA00022705"/>
    </source>
</evidence>
<comment type="caution">
    <text evidence="14">The sequence shown here is derived from an EMBL/GenBank/DDBJ whole genome shotgun (WGS) entry which is preliminary data.</text>
</comment>
<sequence>MSEFWNDRTPPHNIEAEQAVLGAIFLEPEAMSTAAEKLLPDDFYRASHQRVFEVMLTLSDRGEPIDLVTVTTALSNAKVLEEVGGVSYLSDLANSVPTAANIEYYARIVDEKAILRRLIKTATDIVTTGYSDEEDVDSVLNDAEKNILDVSQRKNSGAFKNIKDVLIDVYDNIEQLHNNSEGVTGIPTGYRDLDKITSGFQRNDLIIVAARPSMGKTAFALNIAQNVAINTDENVAIFSLEMGADQLVSRMLCAEGNIDAQRLRTGSLEAEDWGKLTMAMGSLSNAGIYIDDTPGIRVSDIRSKCRRLKQENGLGMILIDYLQLIQGSANSKENRQQEVSEISRSLKGLARELNVPLIALSQLSRGVESRQDKRPMMSDLRESGSIEQDADIVGFLYREDYYEQESENNNIEIILAKQRNGPVGTVELAFVKQYNKFVDLDHRYQESDIPPA</sequence>
<evidence type="ECO:0000256" key="11">
    <source>
        <dbReference type="NCBIfam" id="TIGR00665"/>
    </source>
</evidence>
<evidence type="ECO:0000256" key="1">
    <source>
        <dbReference type="ARBA" id="ARBA00008428"/>
    </source>
</evidence>
<evidence type="ECO:0000259" key="13">
    <source>
        <dbReference type="PROSITE" id="PS51199"/>
    </source>
</evidence>
<dbReference type="PANTHER" id="PTHR30153:SF2">
    <property type="entry name" value="REPLICATIVE DNA HELICASE"/>
    <property type="match status" value="1"/>
</dbReference>
<comment type="catalytic activity">
    <reaction evidence="10 12">
        <text>ATP + H2O = ADP + phosphate + H(+)</text>
        <dbReference type="Rhea" id="RHEA:13065"/>
        <dbReference type="ChEBI" id="CHEBI:15377"/>
        <dbReference type="ChEBI" id="CHEBI:15378"/>
        <dbReference type="ChEBI" id="CHEBI:30616"/>
        <dbReference type="ChEBI" id="CHEBI:43474"/>
        <dbReference type="ChEBI" id="CHEBI:456216"/>
        <dbReference type="EC" id="5.6.2.3"/>
    </reaction>
</comment>
<dbReference type="Pfam" id="PF03796">
    <property type="entry name" value="DnaB_C"/>
    <property type="match status" value="1"/>
</dbReference>
<dbReference type="GO" id="GO:0004386">
    <property type="term" value="F:helicase activity"/>
    <property type="evidence" value="ECO:0007669"/>
    <property type="project" value="UniProtKB-KW"/>
</dbReference>
<proteinExistence type="inferred from homology"/>
<evidence type="ECO:0000313" key="14">
    <source>
        <dbReference type="EMBL" id="GGC95056.1"/>
    </source>
</evidence>
<dbReference type="NCBIfam" id="TIGR00665">
    <property type="entry name" value="DnaB"/>
    <property type="match status" value="1"/>
</dbReference>
<dbReference type="NCBIfam" id="NF004384">
    <property type="entry name" value="PRK05748.1"/>
    <property type="match status" value="1"/>
</dbReference>
<gene>
    <name evidence="14" type="primary">dnaC</name>
    <name evidence="14" type="ORF">GCM10007216_27210</name>
</gene>
<keyword evidence="6 12" id="KW-0347">Helicase</keyword>
<keyword evidence="9" id="KW-0413">Isomerase</keyword>
<evidence type="ECO:0000256" key="10">
    <source>
        <dbReference type="ARBA" id="ARBA00048954"/>
    </source>
</evidence>
<dbReference type="InterPro" id="IPR007694">
    <property type="entry name" value="DNA_helicase_DnaB-like_C"/>
</dbReference>
<dbReference type="InterPro" id="IPR007693">
    <property type="entry name" value="DNA_helicase_DnaB-like_N"/>
</dbReference>
<feature type="domain" description="SF4 helicase" evidence="13">
    <location>
        <begin position="179"/>
        <end position="444"/>
    </location>
</feature>
<dbReference type="PROSITE" id="PS51199">
    <property type="entry name" value="SF4_HELICASE"/>
    <property type="match status" value="1"/>
</dbReference>
<comment type="similarity">
    <text evidence="1 12">Belongs to the helicase family. DnaB subfamily.</text>
</comment>
<evidence type="ECO:0000256" key="6">
    <source>
        <dbReference type="ARBA" id="ARBA00022806"/>
    </source>
</evidence>
<evidence type="ECO:0000256" key="8">
    <source>
        <dbReference type="ARBA" id="ARBA00023125"/>
    </source>
</evidence>
<dbReference type="EMBL" id="BMCJ01000005">
    <property type="protein sequence ID" value="GGC95056.1"/>
    <property type="molecule type" value="Genomic_DNA"/>
</dbReference>
<keyword evidence="5 12" id="KW-0378">Hydrolase</keyword>
<dbReference type="Gene3D" id="1.10.860.10">
    <property type="entry name" value="DNAb Helicase, Chain A"/>
    <property type="match status" value="1"/>
</dbReference>
<dbReference type="InterPro" id="IPR036185">
    <property type="entry name" value="DNA_heli_DnaB-like_N_sf"/>
</dbReference>
<reference evidence="15" key="1">
    <citation type="journal article" date="2019" name="Int. J. Syst. Evol. Microbiol.">
        <title>The Global Catalogue of Microorganisms (GCM) 10K type strain sequencing project: providing services to taxonomists for standard genome sequencing and annotation.</title>
        <authorList>
            <consortium name="The Broad Institute Genomics Platform"/>
            <consortium name="The Broad Institute Genome Sequencing Center for Infectious Disease"/>
            <person name="Wu L."/>
            <person name="Ma J."/>
        </authorList>
    </citation>
    <scope>NUCLEOTIDE SEQUENCE [LARGE SCALE GENOMIC DNA]</scope>
    <source>
        <strain evidence="15">CCM 7282</strain>
    </source>
</reference>
<dbReference type="PANTHER" id="PTHR30153">
    <property type="entry name" value="REPLICATIVE DNA HELICASE DNAB"/>
    <property type="match status" value="1"/>
</dbReference>
<dbReference type="RefSeq" id="WP_062443552.1">
    <property type="nucleotide sequence ID" value="NZ_BMCJ01000005.1"/>
</dbReference>
<dbReference type="CDD" id="cd00984">
    <property type="entry name" value="DnaB_C"/>
    <property type="match status" value="1"/>
</dbReference>
<keyword evidence="4 12" id="KW-0547">Nucleotide-binding</keyword>
<evidence type="ECO:0000256" key="9">
    <source>
        <dbReference type="ARBA" id="ARBA00023235"/>
    </source>
</evidence>
<evidence type="ECO:0000313" key="15">
    <source>
        <dbReference type="Proteomes" id="UP000619534"/>
    </source>
</evidence>
<dbReference type="Gene3D" id="3.40.50.300">
    <property type="entry name" value="P-loop containing nucleotide triphosphate hydrolases"/>
    <property type="match status" value="1"/>
</dbReference>
<organism evidence="14 15">
    <name type="scientific">Thalassobacillus devorans</name>
    <dbReference type="NCBI Taxonomy" id="279813"/>
    <lineage>
        <taxon>Bacteria</taxon>
        <taxon>Bacillati</taxon>
        <taxon>Bacillota</taxon>
        <taxon>Bacilli</taxon>
        <taxon>Bacillales</taxon>
        <taxon>Bacillaceae</taxon>
        <taxon>Thalassobacillus</taxon>
    </lineage>
</organism>
<dbReference type="Proteomes" id="UP000619534">
    <property type="component" value="Unassembled WGS sequence"/>
</dbReference>
<evidence type="ECO:0000256" key="5">
    <source>
        <dbReference type="ARBA" id="ARBA00022801"/>
    </source>
</evidence>
<dbReference type="EC" id="5.6.2.3" evidence="11 12"/>
<comment type="function">
    <text evidence="12">The main replicative DNA helicase, it participates in initiation and elongation during chromosome replication. Travels ahead of the DNA replisome, separating dsDNA into templates for DNA synthesis. A processive ATP-dependent 5'-3' DNA helicase it has DNA-dependent ATPase activity.</text>
</comment>
<dbReference type="SUPFAM" id="SSF48024">
    <property type="entry name" value="N-terminal domain of DnaB helicase"/>
    <property type="match status" value="1"/>
</dbReference>